<accession>A0A928KRN4</accession>
<dbReference type="GO" id="GO:0055085">
    <property type="term" value="P:transmembrane transport"/>
    <property type="evidence" value="ECO:0007669"/>
    <property type="project" value="InterPro"/>
</dbReference>
<feature type="transmembrane region" description="Helical" evidence="7">
    <location>
        <begin position="292"/>
        <end position="315"/>
    </location>
</feature>
<feature type="transmembrane region" description="Helical" evidence="7">
    <location>
        <begin position="101"/>
        <end position="122"/>
    </location>
</feature>
<evidence type="ECO:0000313" key="10">
    <source>
        <dbReference type="EMBL" id="MBE6833468.1"/>
    </source>
</evidence>
<dbReference type="InterPro" id="IPR051393">
    <property type="entry name" value="ABC_transporter_permease"/>
</dbReference>
<keyword evidence="5 7" id="KW-1133">Transmembrane helix</keyword>
<evidence type="ECO:0000313" key="11">
    <source>
        <dbReference type="Proteomes" id="UP000754750"/>
    </source>
</evidence>
<evidence type="ECO:0000256" key="4">
    <source>
        <dbReference type="ARBA" id="ARBA00022692"/>
    </source>
</evidence>
<evidence type="ECO:0000256" key="5">
    <source>
        <dbReference type="ARBA" id="ARBA00022989"/>
    </source>
</evidence>
<gene>
    <name evidence="10" type="ORF">E7512_07800</name>
</gene>
<comment type="similarity">
    <text evidence="7">Belongs to the binding-protein-dependent transport system permease family.</text>
</comment>
<comment type="subcellular location">
    <subcellularLocation>
        <location evidence="1 7">Cell membrane</location>
        <topology evidence="1 7">Multi-pass membrane protein</topology>
    </subcellularLocation>
</comment>
<dbReference type="Proteomes" id="UP000754750">
    <property type="component" value="Unassembled WGS sequence"/>
</dbReference>
<evidence type="ECO:0000259" key="9">
    <source>
        <dbReference type="PROSITE" id="PS50928"/>
    </source>
</evidence>
<keyword evidence="6 7" id="KW-0472">Membrane</keyword>
<keyword evidence="4 7" id="KW-0812">Transmembrane</keyword>
<sequence length="329" mass="36175">MSGTTLTKPEASSARQYPVPNGAGKKTKGVSYSKWGYFFIAPFFLAFAAFSLIPLISTCYNSFFENYWVGLTQVGPRFVGLKNYGALFSDGDLATYAGNTAIIWLMGFLPQIFFSLLLAAWFTDLRLHLRAAGFFKTVIYLPNLIMAAAFSMLFFTLFSDSGPVNSILMSMGMESPYRFLANVWSTRGLVALMNFLMWYGNTTILLMAAILGIDTSLFEAAEIDGATAFESFRKITLPLIRPILVYVLITSMIGGIQMFDVPQILTNGNGNPNRTSMTLVMYLNKHLFSENVGMAGAVSVLLFAVSAVLSVIVYFSVREKKQPKGGAAK</sequence>
<evidence type="ECO:0000256" key="3">
    <source>
        <dbReference type="ARBA" id="ARBA00022475"/>
    </source>
</evidence>
<dbReference type="CDD" id="cd06261">
    <property type="entry name" value="TM_PBP2"/>
    <property type="match status" value="1"/>
</dbReference>
<feature type="region of interest" description="Disordered" evidence="8">
    <location>
        <begin position="1"/>
        <end position="26"/>
    </location>
</feature>
<proteinExistence type="inferred from homology"/>
<evidence type="ECO:0000256" key="8">
    <source>
        <dbReference type="SAM" id="MobiDB-lite"/>
    </source>
</evidence>
<dbReference type="PROSITE" id="PS50928">
    <property type="entry name" value="ABC_TM1"/>
    <property type="match status" value="1"/>
</dbReference>
<dbReference type="InterPro" id="IPR035906">
    <property type="entry name" value="MetI-like_sf"/>
</dbReference>
<dbReference type="SUPFAM" id="SSF161098">
    <property type="entry name" value="MetI-like"/>
    <property type="match status" value="1"/>
</dbReference>
<reference evidence="10" key="1">
    <citation type="submission" date="2019-04" db="EMBL/GenBank/DDBJ databases">
        <title>Evolution of Biomass-Degrading Anaerobic Consortia Revealed by Metagenomics.</title>
        <authorList>
            <person name="Peng X."/>
        </authorList>
    </citation>
    <scope>NUCLEOTIDE SEQUENCE</scope>
    <source>
        <strain evidence="10">SIG551</strain>
    </source>
</reference>
<dbReference type="AlphaFoldDB" id="A0A928KRN4"/>
<evidence type="ECO:0000256" key="7">
    <source>
        <dbReference type="RuleBase" id="RU363032"/>
    </source>
</evidence>
<evidence type="ECO:0000256" key="6">
    <source>
        <dbReference type="ARBA" id="ARBA00023136"/>
    </source>
</evidence>
<dbReference type="RefSeq" id="WP_020072582.1">
    <property type="nucleotide sequence ID" value="NZ_JBKWRC010000002.1"/>
</dbReference>
<feature type="transmembrane region" description="Helical" evidence="7">
    <location>
        <begin position="239"/>
        <end position="259"/>
    </location>
</feature>
<dbReference type="PANTHER" id="PTHR30193:SF37">
    <property type="entry name" value="INNER MEMBRANE ABC TRANSPORTER PERMEASE PROTEIN YCJO"/>
    <property type="match status" value="1"/>
</dbReference>
<dbReference type="PANTHER" id="PTHR30193">
    <property type="entry name" value="ABC TRANSPORTER PERMEASE PROTEIN"/>
    <property type="match status" value="1"/>
</dbReference>
<protein>
    <submittedName>
        <fullName evidence="10">Sugar ABC transporter permease</fullName>
    </submittedName>
</protein>
<dbReference type="Pfam" id="PF00528">
    <property type="entry name" value="BPD_transp_1"/>
    <property type="match status" value="1"/>
</dbReference>
<dbReference type="Gene3D" id="1.10.3720.10">
    <property type="entry name" value="MetI-like"/>
    <property type="match status" value="1"/>
</dbReference>
<organism evidence="10 11">
    <name type="scientific">Faecalispora sporosphaeroides</name>
    <dbReference type="NCBI Taxonomy" id="1549"/>
    <lineage>
        <taxon>Bacteria</taxon>
        <taxon>Bacillati</taxon>
        <taxon>Bacillota</taxon>
        <taxon>Clostridia</taxon>
        <taxon>Eubacteriales</taxon>
        <taxon>Oscillospiraceae</taxon>
        <taxon>Faecalispora</taxon>
    </lineage>
</organism>
<feature type="transmembrane region" description="Helical" evidence="7">
    <location>
        <begin position="35"/>
        <end position="56"/>
    </location>
</feature>
<feature type="domain" description="ABC transmembrane type-1" evidence="9">
    <location>
        <begin position="97"/>
        <end position="313"/>
    </location>
</feature>
<keyword evidence="3" id="KW-1003">Cell membrane</keyword>
<dbReference type="GO" id="GO:0005886">
    <property type="term" value="C:plasma membrane"/>
    <property type="evidence" value="ECO:0007669"/>
    <property type="project" value="UniProtKB-SubCell"/>
</dbReference>
<name>A0A928KRN4_9FIRM</name>
<comment type="caution">
    <text evidence="10">The sequence shown here is derived from an EMBL/GenBank/DDBJ whole genome shotgun (WGS) entry which is preliminary data.</text>
</comment>
<evidence type="ECO:0000256" key="1">
    <source>
        <dbReference type="ARBA" id="ARBA00004651"/>
    </source>
</evidence>
<dbReference type="EMBL" id="SVNY01000003">
    <property type="protein sequence ID" value="MBE6833468.1"/>
    <property type="molecule type" value="Genomic_DNA"/>
</dbReference>
<keyword evidence="2 7" id="KW-0813">Transport</keyword>
<feature type="transmembrane region" description="Helical" evidence="7">
    <location>
        <begin position="134"/>
        <end position="159"/>
    </location>
</feature>
<dbReference type="InterPro" id="IPR000515">
    <property type="entry name" value="MetI-like"/>
</dbReference>
<evidence type="ECO:0000256" key="2">
    <source>
        <dbReference type="ARBA" id="ARBA00022448"/>
    </source>
</evidence>